<keyword evidence="10" id="KW-1185">Reference proteome</keyword>
<dbReference type="InterPro" id="IPR001138">
    <property type="entry name" value="Zn2Cys6_DnaBD"/>
</dbReference>
<gene>
    <name evidence="9" type="ORF">BDW47DRAFT_133324</name>
</gene>
<keyword evidence="4" id="KW-0238">DNA-binding</keyword>
<protein>
    <recommendedName>
        <fullName evidence="8">Zn(2)-C6 fungal-type domain-containing protein</fullName>
    </recommendedName>
</protein>
<dbReference type="PROSITE" id="PS00463">
    <property type="entry name" value="ZN2_CY6_FUNGAL_1"/>
    <property type="match status" value="1"/>
</dbReference>
<keyword evidence="1" id="KW-0479">Metal-binding</keyword>
<dbReference type="PANTHER" id="PTHR47171">
    <property type="entry name" value="FARA-RELATED"/>
    <property type="match status" value="1"/>
</dbReference>
<dbReference type="Proteomes" id="UP000234585">
    <property type="component" value="Unassembled WGS sequence"/>
</dbReference>
<dbReference type="InterPro" id="IPR036864">
    <property type="entry name" value="Zn2-C6_fun-type_DNA-bd_sf"/>
</dbReference>
<dbReference type="OrthoDB" id="39175at2759"/>
<dbReference type="Pfam" id="PF00172">
    <property type="entry name" value="Zn_clus"/>
    <property type="match status" value="1"/>
</dbReference>
<evidence type="ECO:0000313" key="9">
    <source>
        <dbReference type="EMBL" id="PLB35688.1"/>
    </source>
</evidence>
<dbReference type="CDD" id="cd00067">
    <property type="entry name" value="GAL4"/>
    <property type="match status" value="1"/>
</dbReference>
<name>A0A2I2F517_ASPCN</name>
<dbReference type="GO" id="GO:0006351">
    <property type="term" value="P:DNA-templated transcription"/>
    <property type="evidence" value="ECO:0007669"/>
    <property type="project" value="InterPro"/>
</dbReference>
<reference evidence="9 10" key="1">
    <citation type="submission" date="2017-12" db="EMBL/GenBank/DDBJ databases">
        <authorList>
            <consortium name="DOE Joint Genome Institute"/>
            <person name="Haridas S."/>
            <person name="Kjaerbolling I."/>
            <person name="Vesth T.C."/>
            <person name="Frisvad J.C."/>
            <person name="Nybo J.L."/>
            <person name="Theobald S."/>
            <person name="Kuo A."/>
            <person name="Bowyer P."/>
            <person name="Matsuda Y."/>
            <person name="Mondo S."/>
            <person name="Lyhne E.K."/>
            <person name="Kogle M.E."/>
            <person name="Clum A."/>
            <person name="Lipzen A."/>
            <person name="Salamov A."/>
            <person name="Ngan C.Y."/>
            <person name="Daum C."/>
            <person name="Chiniquy J."/>
            <person name="Barry K."/>
            <person name="LaButti K."/>
            <person name="Simmons B.A."/>
            <person name="Magnuson J.K."/>
            <person name="Mortensen U.H."/>
            <person name="Larsen T.O."/>
            <person name="Grigoriev I.V."/>
            <person name="Baker S.E."/>
            <person name="Andersen M.R."/>
            <person name="Nordberg H.P."/>
            <person name="Cantor M.N."/>
            <person name="Hua S.X."/>
        </authorList>
    </citation>
    <scope>NUCLEOTIDE SEQUENCE [LARGE SCALE GENOMIC DNA]</scope>
    <source>
        <strain evidence="9 10">CBS 102.13</strain>
    </source>
</reference>
<dbReference type="SMART" id="SM00906">
    <property type="entry name" value="Fungal_trans"/>
    <property type="match status" value="1"/>
</dbReference>
<dbReference type="InterPro" id="IPR007219">
    <property type="entry name" value="XnlR_reg_dom"/>
</dbReference>
<evidence type="ECO:0000256" key="2">
    <source>
        <dbReference type="ARBA" id="ARBA00022833"/>
    </source>
</evidence>
<keyword evidence="2" id="KW-0862">Zinc</keyword>
<dbReference type="GO" id="GO:0003677">
    <property type="term" value="F:DNA binding"/>
    <property type="evidence" value="ECO:0007669"/>
    <property type="project" value="UniProtKB-KW"/>
</dbReference>
<dbReference type="GeneID" id="36524970"/>
<keyword evidence="5" id="KW-0804">Transcription</keyword>
<feature type="domain" description="Zn(2)-C6 fungal-type" evidence="8">
    <location>
        <begin position="21"/>
        <end position="52"/>
    </location>
</feature>
<keyword evidence="6" id="KW-0539">Nucleus</keyword>
<dbReference type="SUPFAM" id="SSF57701">
    <property type="entry name" value="Zn2/Cys6 DNA-binding domain"/>
    <property type="match status" value="1"/>
</dbReference>
<evidence type="ECO:0000256" key="5">
    <source>
        <dbReference type="ARBA" id="ARBA00023163"/>
    </source>
</evidence>
<accession>A0A2I2F517</accession>
<evidence type="ECO:0000256" key="3">
    <source>
        <dbReference type="ARBA" id="ARBA00023015"/>
    </source>
</evidence>
<sequence length="655" mass="73721">MMDSGASASSSISRRRQQRMACDTCRRRKTRCNVVETTPCSVCARSKIPCRSTPEWSLPRSRRRRSTQVQSEPVEPAAAPETTSPHPMPSEAHRERPTDGSFNDESPPELAPIVTERDRVVDGLARNGLSQFYQRGVDSTHWTVFADSDHIRLAYMGTGTSNIAHLISLKRVAQPSLHFPYPPIRPPLPWKPEGIWGSLNNIDIAHDTARFPAQEIRDALVDAFFEKIFPGFPIVDEITFRRQYASRTNPPPLLLFQAVLLAGSHACEHPTVAASRMVVKRTLFRRASMLFHIRHENDRLQMAQAALLFVWHLENSDSVCGGSYYWLGIAQRIAFGMGMHRDLSRQASSRLPDWERRLNRRIWWTLFQMEVFSCLEHGRPCMINWNDTDQSALELQDFIEDESERVSERVQLHYITRNIDIAVIGFRILQVNAPSVPSEEIAALVPSIEKSLVSFALDLPAMTDFWSCQLRMHYNLVLIHLHRPQSATSPPISRSPNCQEICRDASQAILSCLETIVHRGWTGQCLFTAVAAVMAGAIQMSLDARQSLQQGSLVLALNAQDRLARLLRCARVLENFWPSAGAVHGLFDQLSAELKDLAARTPQSSPSYVDVPQGSELPVEWILENPTDLFNFAVPTDLVPGDWMNDACFLNGSLG</sequence>
<dbReference type="PANTHER" id="PTHR47171:SF4">
    <property type="entry name" value="ACETAMIDASE REGULATORY PROTEIN"/>
    <property type="match status" value="1"/>
</dbReference>
<dbReference type="CDD" id="cd12148">
    <property type="entry name" value="fungal_TF_MHR"/>
    <property type="match status" value="1"/>
</dbReference>
<evidence type="ECO:0000259" key="8">
    <source>
        <dbReference type="PROSITE" id="PS50048"/>
    </source>
</evidence>
<dbReference type="InterPro" id="IPR052073">
    <property type="entry name" value="Amide_Lactam_Regulators"/>
</dbReference>
<dbReference type="SMART" id="SM00066">
    <property type="entry name" value="GAL4"/>
    <property type="match status" value="1"/>
</dbReference>
<evidence type="ECO:0000313" key="10">
    <source>
        <dbReference type="Proteomes" id="UP000234585"/>
    </source>
</evidence>
<dbReference type="Pfam" id="PF04082">
    <property type="entry name" value="Fungal_trans"/>
    <property type="match status" value="1"/>
</dbReference>
<dbReference type="GO" id="GO:0009893">
    <property type="term" value="P:positive regulation of metabolic process"/>
    <property type="evidence" value="ECO:0007669"/>
    <property type="project" value="UniProtKB-ARBA"/>
</dbReference>
<dbReference type="EMBL" id="KZ559159">
    <property type="protein sequence ID" value="PLB35688.1"/>
    <property type="molecule type" value="Genomic_DNA"/>
</dbReference>
<dbReference type="RefSeq" id="XP_024669700.1">
    <property type="nucleotide sequence ID" value="XM_024817810.1"/>
</dbReference>
<dbReference type="PROSITE" id="PS50048">
    <property type="entry name" value="ZN2_CY6_FUNGAL_2"/>
    <property type="match status" value="1"/>
</dbReference>
<organism evidence="9 10">
    <name type="scientific">Aspergillus candidus</name>
    <dbReference type="NCBI Taxonomy" id="41067"/>
    <lineage>
        <taxon>Eukaryota</taxon>
        <taxon>Fungi</taxon>
        <taxon>Dikarya</taxon>
        <taxon>Ascomycota</taxon>
        <taxon>Pezizomycotina</taxon>
        <taxon>Eurotiomycetes</taxon>
        <taxon>Eurotiomycetidae</taxon>
        <taxon>Eurotiales</taxon>
        <taxon>Aspergillaceae</taxon>
        <taxon>Aspergillus</taxon>
        <taxon>Aspergillus subgen. Circumdati</taxon>
    </lineage>
</organism>
<dbReference type="GO" id="GO:0008270">
    <property type="term" value="F:zinc ion binding"/>
    <property type="evidence" value="ECO:0007669"/>
    <property type="project" value="InterPro"/>
</dbReference>
<dbReference type="Gene3D" id="4.10.240.10">
    <property type="entry name" value="Zn(2)-C6 fungal-type DNA-binding domain"/>
    <property type="match status" value="1"/>
</dbReference>
<dbReference type="AlphaFoldDB" id="A0A2I2F517"/>
<evidence type="ECO:0000256" key="1">
    <source>
        <dbReference type="ARBA" id="ARBA00022723"/>
    </source>
</evidence>
<evidence type="ECO:0000256" key="6">
    <source>
        <dbReference type="ARBA" id="ARBA00023242"/>
    </source>
</evidence>
<dbReference type="GO" id="GO:0000981">
    <property type="term" value="F:DNA-binding transcription factor activity, RNA polymerase II-specific"/>
    <property type="evidence" value="ECO:0007669"/>
    <property type="project" value="InterPro"/>
</dbReference>
<evidence type="ECO:0000256" key="7">
    <source>
        <dbReference type="SAM" id="MobiDB-lite"/>
    </source>
</evidence>
<proteinExistence type="predicted"/>
<keyword evidence="3" id="KW-0805">Transcription regulation</keyword>
<evidence type="ECO:0000256" key="4">
    <source>
        <dbReference type="ARBA" id="ARBA00023125"/>
    </source>
</evidence>
<feature type="region of interest" description="Disordered" evidence="7">
    <location>
        <begin position="53"/>
        <end position="116"/>
    </location>
</feature>
<feature type="region of interest" description="Disordered" evidence="7">
    <location>
        <begin position="1"/>
        <end position="23"/>
    </location>
</feature>
<feature type="compositionally biased region" description="Low complexity" evidence="7">
    <location>
        <begin position="1"/>
        <end position="12"/>
    </location>
</feature>